<keyword evidence="1" id="KW-0539">Nucleus</keyword>
<dbReference type="Proteomes" id="UP000827724">
    <property type="component" value="Unassembled WGS sequence"/>
</dbReference>
<dbReference type="AlphaFoldDB" id="A0A9P8QJ76"/>
<dbReference type="Pfam" id="PF11951">
    <property type="entry name" value="Fungal_trans_2"/>
    <property type="match status" value="1"/>
</dbReference>
<protein>
    <submittedName>
        <fullName evidence="3">Uncharacterized protein</fullName>
    </submittedName>
</protein>
<reference evidence="3" key="1">
    <citation type="submission" date="2021-08" db="EMBL/GenBank/DDBJ databases">
        <title>Chromosome-Level Trichoderma cornu-damae using Hi-C Data.</title>
        <authorList>
            <person name="Kim C.S."/>
        </authorList>
    </citation>
    <scope>NUCLEOTIDE SEQUENCE</scope>
    <source>
        <strain evidence="3">KA19-0412C</strain>
    </source>
</reference>
<dbReference type="InterPro" id="IPR050972">
    <property type="entry name" value="SDr-like"/>
</dbReference>
<feature type="region of interest" description="Disordered" evidence="2">
    <location>
        <begin position="185"/>
        <end position="215"/>
    </location>
</feature>
<proteinExistence type="predicted"/>
<dbReference type="InterPro" id="IPR021858">
    <property type="entry name" value="Fun_TF"/>
</dbReference>
<keyword evidence="4" id="KW-1185">Reference proteome</keyword>
<evidence type="ECO:0000313" key="3">
    <source>
        <dbReference type="EMBL" id="KAH6607355.1"/>
    </source>
</evidence>
<dbReference type="EMBL" id="JAIWOZ010000003">
    <property type="protein sequence ID" value="KAH6607355.1"/>
    <property type="molecule type" value="Genomic_DNA"/>
</dbReference>
<dbReference type="PANTHER" id="PTHR34403">
    <property type="entry name" value="TOL-PAL SYSTEM PROTEIN TOLA"/>
    <property type="match status" value="1"/>
</dbReference>
<evidence type="ECO:0000256" key="2">
    <source>
        <dbReference type="SAM" id="MobiDB-lite"/>
    </source>
</evidence>
<feature type="region of interest" description="Disordered" evidence="2">
    <location>
        <begin position="1"/>
        <end position="33"/>
    </location>
</feature>
<evidence type="ECO:0000313" key="4">
    <source>
        <dbReference type="Proteomes" id="UP000827724"/>
    </source>
</evidence>
<accession>A0A9P8QJ76</accession>
<sequence>MPHLPSSRGGASGAETAPAEPAIKREPDAEAEAGIQSVPEANFGVEVKPEAQFDVDMEAETKVDAEIKLEAKFDVELKSEANLDVEMKSEANLDVEMKSEAKLDVEIKTESQLDVDMEAETNFHVEIKPEVKPEVKPDAEIKPEIKLEMEIRAGPGPENGLAPSPRPGANGKLRRLRERRKHHIRIQKRRLQQAPGHVLPPSDSLPSEAGVDQDQDQDDYAHQDHDYACYYDYGYDSMPSGDTSTDQIYIKPRYTSECNPGQATPTVYRIKHTWTGAGDPPLASRLRDFFNYMKKCHLSSAPFAHLPLALLSSGEYCASEILNYYKNRSPGCSDIGPAKPRLFSLAFSNPLVMQLVIAHRANHREVSSAVLPTGESAERFYAAAISEFAPKIASYQAGNDEDMLPLTLGSIVLSLVEVARLDKRGQADDYASAAKDILRCLLTLPHAEICQDLPDYLVEHYVHASLFACLATNPANAASTVPFMSGKLREMANDLVACRYQGELCGSWLSIMVCVQDTFELAASVGFQGDGPSAAFDPHHFIIFGRIQARLLRFRTVRAPATYTYKFEAASVFRTAALLYLWSLLESPLVANLKSSSVANTMAALVEDAHKQLQSLPENAPVNAGLCWPLFVIGCFTTHEYLKWSIRHRLGFIATYHKVGNALEALFLLQHVWKLPDGQRTPWKVWKYLLDSQYHGCICRHCLPRI</sequence>
<comment type="caution">
    <text evidence="3">The sequence shown here is derived from an EMBL/GenBank/DDBJ whole genome shotgun (WGS) entry which is preliminary data.</text>
</comment>
<evidence type="ECO:0000256" key="1">
    <source>
        <dbReference type="ARBA" id="ARBA00023242"/>
    </source>
</evidence>
<dbReference type="OrthoDB" id="1919336at2759"/>
<name>A0A9P8QJ76_9HYPO</name>
<organism evidence="3 4">
    <name type="scientific">Trichoderma cornu-damae</name>
    <dbReference type="NCBI Taxonomy" id="654480"/>
    <lineage>
        <taxon>Eukaryota</taxon>
        <taxon>Fungi</taxon>
        <taxon>Dikarya</taxon>
        <taxon>Ascomycota</taxon>
        <taxon>Pezizomycotina</taxon>
        <taxon>Sordariomycetes</taxon>
        <taxon>Hypocreomycetidae</taxon>
        <taxon>Hypocreales</taxon>
        <taxon>Hypocreaceae</taxon>
        <taxon>Trichoderma</taxon>
    </lineage>
</organism>
<feature type="region of interest" description="Disordered" evidence="2">
    <location>
        <begin position="153"/>
        <end position="173"/>
    </location>
</feature>
<gene>
    <name evidence="3" type="ORF">Trco_003668</name>
</gene>
<dbReference type="PANTHER" id="PTHR34403:SF14">
    <property type="entry name" value="OS05G0225800 PROTEIN"/>
    <property type="match status" value="1"/>
</dbReference>